<evidence type="ECO:0000256" key="1">
    <source>
        <dbReference type="SAM" id="MobiDB-lite"/>
    </source>
</evidence>
<keyword evidence="3" id="KW-1185">Reference proteome</keyword>
<dbReference type="AlphaFoldDB" id="A0A9D4HAK7"/>
<sequence>MESLDGSVPNRPVTRAQAPSGATPAIGAQSQNTHQTAFDPKQRRISTYATPLVSHPNSQKWSQ</sequence>
<protein>
    <submittedName>
        <fullName evidence="2">Uncharacterized protein</fullName>
    </submittedName>
</protein>
<dbReference type="EMBL" id="JAIWYP010000005">
    <property type="protein sequence ID" value="KAH3828242.1"/>
    <property type="molecule type" value="Genomic_DNA"/>
</dbReference>
<dbReference type="Proteomes" id="UP000828390">
    <property type="component" value="Unassembled WGS sequence"/>
</dbReference>
<reference evidence="2" key="1">
    <citation type="journal article" date="2019" name="bioRxiv">
        <title>The Genome of the Zebra Mussel, Dreissena polymorpha: A Resource for Invasive Species Research.</title>
        <authorList>
            <person name="McCartney M.A."/>
            <person name="Auch B."/>
            <person name="Kono T."/>
            <person name="Mallez S."/>
            <person name="Zhang Y."/>
            <person name="Obille A."/>
            <person name="Becker A."/>
            <person name="Abrahante J.E."/>
            <person name="Garbe J."/>
            <person name="Badalamenti J.P."/>
            <person name="Herman A."/>
            <person name="Mangelson H."/>
            <person name="Liachko I."/>
            <person name="Sullivan S."/>
            <person name="Sone E.D."/>
            <person name="Koren S."/>
            <person name="Silverstein K.A.T."/>
            <person name="Beckman K.B."/>
            <person name="Gohl D.M."/>
        </authorList>
    </citation>
    <scope>NUCLEOTIDE SEQUENCE</scope>
    <source>
        <strain evidence="2">Duluth1</strain>
        <tissue evidence="2">Whole animal</tissue>
    </source>
</reference>
<evidence type="ECO:0000313" key="2">
    <source>
        <dbReference type="EMBL" id="KAH3828242.1"/>
    </source>
</evidence>
<accession>A0A9D4HAK7</accession>
<gene>
    <name evidence="2" type="ORF">DPMN_130195</name>
</gene>
<feature type="compositionally biased region" description="Polar residues" evidence="1">
    <location>
        <begin position="45"/>
        <end position="63"/>
    </location>
</feature>
<evidence type="ECO:0000313" key="3">
    <source>
        <dbReference type="Proteomes" id="UP000828390"/>
    </source>
</evidence>
<name>A0A9D4HAK7_DREPO</name>
<feature type="region of interest" description="Disordered" evidence="1">
    <location>
        <begin position="1"/>
        <end position="63"/>
    </location>
</feature>
<comment type="caution">
    <text evidence="2">The sequence shown here is derived from an EMBL/GenBank/DDBJ whole genome shotgun (WGS) entry which is preliminary data.</text>
</comment>
<proteinExistence type="predicted"/>
<organism evidence="2 3">
    <name type="scientific">Dreissena polymorpha</name>
    <name type="common">Zebra mussel</name>
    <name type="synonym">Mytilus polymorpha</name>
    <dbReference type="NCBI Taxonomy" id="45954"/>
    <lineage>
        <taxon>Eukaryota</taxon>
        <taxon>Metazoa</taxon>
        <taxon>Spiralia</taxon>
        <taxon>Lophotrochozoa</taxon>
        <taxon>Mollusca</taxon>
        <taxon>Bivalvia</taxon>
        <taxon>Autobranchia</taxon>
        <taxon>Heteroconchia</taxon>
        <taxon>Euheterodonta</taxon>
        <taxon>Imparidentia</taxon>
        <taxon>Neoheterodontei</taxon>
        <taxon>Myida</taxon>
        <taxon>Dreissenoidea</taxon>
        <taxon>Dreissenidae</taxon>
        <taxon>Dreissena</taxon>
    </lineage>
</organism>
<reference evidence="2" key="2">
    <citation type="submission" date="2020-11" db="EMBL/GenBank/DDBJ databases">
        <authorList>
            <person name="McCartney M.A."/>
            <person name="Auch B."/>
            <person name="Kono T."/>
            <person name="Mallez S."/>
            <person name="Becker A."/>
            <person name="Gohl D.M."/>
            <person name="Silverstein K.A.T."/>
            <person name="Koren S."/>
            <person name="Bechman K.B."/>
            <person name="Herman A."/>
            <person name="Abrahante J.E."/>
            <person name="Garbe J."/>
        </authorList>
    </citation>
    <scope>NUCLEOTIDE SEQUENCE</scope>
    <source>
        <strain evidence="2">Duluth1</strain>
        <tissue evidence="2">Whole animal</tissue>
    </source>
</reference>